<proteinExistence type="predicted"/>
<sequence>MKNMKRKPGPFNGMTFSLDGDHHDIGIKNEVLGIKLFAIELANYITRHIELADDSFDITQKTADVLKLNGKPVFKDTSVDAAHDEATSGSFASFYKLIEKWDYMEISGLAFVEALFKECIALIENRYDIEVHVKACEYEFFSRR</sequence>
<dbReference type="RefSeq" id="WP_069188650.1">
    <property type="nucleotide sequence ID" value="NZ_FLYE01000013.1"/>
</dbReference>
<name>A0A1C3RGW3_9PROT</name>
<dbReference type="EMBL" id="FLYE01000013">
    <property type="protein sequence ID" value="SCA56546.1"/>
    <property type="molecule type" value="Genomic_DNA"/>
</dbReference>
<dbReference type="STRING" id="1867952.MTBPR1_200026"/>
<dbReference type="Proteomes" id="UP000231658">
    <property type="component" value="Unassembled WGS sequence"/>
</dbReference>
<accession>A0A1C3RGW3</accession>
<reference evidence="1 2" key="1">
    <citation type="submission" date="2016-07" db="EMBL/GenBank/DDBJ databases">
        <authorList>
            <person name="Lefevre C.T."/>
        </authorList>
    </citation>
    <scope>NUCLEOTIDE SEQUENCE [LARGE SCALE GENOMIC DNA]</scope>
    <source>
        <strain evidence="1">PR1</strain>
    </source>
</reference>
<protein>
    <submittedName>
        <fullName evidence="1">Uncharacterized protein</fullName>
    </submittedName>
</protein>
<keyword evidence="2" id="KW-1185">Reference proteome</keyword>
<organism evidence="1 2">
    <name type="scientific">Candidatus Terasakiella magnetica</name>
    <dbReference type="NCBI Taxonomy" id="1867952"/>
    <lineage>
        <taxon>Bacteria</taxon>
        <taxon>Pseudomonadati</taxon>
        <taxon>Pseudomonadota</taxon>
        <taxon>Alphaproteobacteria</taxon>
        <taxon>Rhodospirillales</taxon>
        <taxon>Terasakiellaceae</taxon>
        <taxon>Terasakiella</taxon>
    </lineage>
</organism>
<dbReference type="AlphaFoldDB" id="A0A1C3RGW3"/>
<evidence type="ECO:0000313" key="2">
    <source>
        <dbReference type="Proteomes" id="UP000231658"/>
    </source>
</evidence>
<gene>
    <name evidence="1" type="ORF">MTBPR1_200026</name>
</gene>
<evidence type="ECO:0000313" key="1">
    <source>
        <dbReference type="EMBL" id="SCA56546.1"/>
    </source>
</evidence>